<dbReference type="PANTHER" id="PTHR11465">
    <property type="entry name" value="CATALASE"/>
    <property type="match status" value="1"/>
</dbReference>
<dbReference type="Gene3D" id="2.40.180.10">
    <property type="entry name" value="Catalase core domain"/>
    <property type="match status" value="1"/>
</dbReference>
<dbReference type="Pfam" id="PF06628">
    <property type="entry name" value="Catalase-rel"/>
    <property type="match status" value="1"/>
</dbReference>
<evidence type="ECO:0000259" key="11">
    <source>
        <dbReference type="SMART" id="SM01060"/>
    </source>
</evidence>
<proteinExistence type="inferred from homology"/>
<dbReference type="GO" id="GO:0042744">
    <property type="term" value="P:hydrogen peroxide catabolic process"/>
    <property type="evidence" value="ECO:0007669"/>
    <property type="project" value="UniProtKB-KW"/>
</dbReference>
<reference evidence="12 13" key="1">
    <citation type="submission" date="2015-09" db="EMBL/GenBank/DDBJ databases">
        <authorList>
            <consortium name="Pathogen Informatics"/>
        </authorList>
    </citation>
    <scope>NUCLEOTIDE SEQUENCE [LARGE SCALE GENOMIC DNA]</scope>
    <source>
        <strain evidence="12 13">2789STDY5608850</strain>
    </source>
</reference>
<dbReference type="EC" id="1.11.1.6" evidence="12"/>
<evidence type="ECO:0000256" key="2">
    <source>
        <dbReference type="ARBA" id="ARBA00022559"/>
    </source>
</evidence>
<protein>
    <submittedName>
        <fullName evidence="12">Catalase</fullName>
        <ecNumber evidence="12">1.11.1.6</ecNumber>
    </submittedName>
</protein>
<dbReference type="InterPro" id="IPR024711">
    <property type="entry name" value="Catalase_clade1/3"/>
</dbReference>
<dbReference type="EMBL" id="CYZE01000001">
    <property type="protein sequence ID" value="CUN44988.1"/>
    <property type="molecule type" value="Genomic_DNA"/>
</dbReference>
<feature type="domain" description="Catalase core" evidence="11">
    <location>
        <begin position="9"/>
        <end position="392"/>
    </location>
</feature>
<evidence type="ECO:0000256" key="10">
    <source>
        <dbReference type="SAM" id="MobiDB-lite"/>
    </source>
</evidence>
<organism evidence="12 13">
    <name type="scientific">Hungatella hathewayi</name>
    <dbReference type="NCBI Taxonomy" id="154046"/>
    <lineage>
        <taxon>Bacteria</taxon>
        <taxon>Bacillati</taxon>
        <taxon>Bacillota</taxon>
        <taxon>Clostridia</taxon>
        <taxon>Lachnospirales</taxon>
        <taxon>Lachnospiraceae</taxon>
        <taxon>Hungatella</taxon>
    </lineage>
</organism>
<evidence type="ECO:0000256" key="4">
    <source>
        <dbReference type="ARBA" id="ARBA00022723"/>
    </source>
</evidence>
<name>A0A173X3P5_9FIRM</name>
<dbReference type="GO" id="GO:0042542">
    <property type="term" value="P:response to hydrogen peroxide"/>
    <property type="evidence" value="ECO:0007669"/>
    <property type="project" value="TreeGrafter"/>
</dbReference>
<dbReference type="GO" id="GO:0005737">
    <property type="term" value="C:cytoplasm"/>
    <property type="evidence" value="ECO:0007669"/>
    <property type="project" value="TreeGrafter"/>
</dbReference>
<dbReference type="RefSeq" id="WP_055652667.1">
    <property type="nucleotide sequence ID" value="NZ_CABIXC010000001.1"/>
</dbReference>
<evidence type="ECO:0000256" key="6">
    <source>
        <dbReference type="ARBA" id="ARBA00023004"/>
    </source>
</evidence>
<evidence type="ECO:0000256" key="7">
    <source>
        <dbReference type="ARBA" id="ARBA00023324"/>
    </source>
</evidence>
<comment type="similarity">
    <text evidence="1">Belongs to the catalase family.</text>
</comment>
<evidence type="ECO:0000256" key="5">
    <source>
        <dbReference type="ARBA" id="ARBA00023002"/>
    </source>
</evidence>
<comment type="cofactor">
    <cofactor evidence="9">
        <name>heme</name>
        <dbReference type="ChEBI" id="CHEBI:30413"/>
    </cofactor>
</comment>
<keyword evidence="2 12" id="KW-0575">Peroxidase</keyword>
<dbReference type="InterPro" id="IPR010582">
    <property type="entry name" value="Catalase_immune_responsive"/>
</dbReference>
<dbReference type="AlphaFoldDB" id="A0A173X3P5"/>
<dbReference type="InterPro" id="IPR011614">
    <property type="entry name" value="Catalase_core"/>
</dbReference>
<dbReference type="GO" id="GO:0004096">
    <property type="term" value="F:catalase activity"/>
    <property type="evidence" value="ECO:0007669"/>
    <property type="project" value="UniProtKB-EC"/>
</dbReference>
<dbReference type="PIRSF" id="PIRSF038928">
    <property type="entry name" value="Catalase_clade1-3"/>
    <property type="match status" value="1"/>
</dbReference>
<dbReference type="GO" id="GO:0046872">
    <property type="term" value="F:metal ion binding"/>
    <property type="evidence" value="ECO:0007669"/>
    <property type="project" value="UniProtKB-KW"/>
</dbReference>
<evidence type="ECO:0000256" key="1">
    <source>
        <dbReference type="ARBA" id="ARBA00005329"/>
    </source>
</evidence>
<sequence length="503" mass="57795">MDTKAKKLTNEVGAPVAENEHSLTAGPRGPVMMQDVWLMEKLAHFDREVIPERRMHAKGWGAYGTFECTEDISAFTKAKVLQKGTKTDLFVRFSTVAGERGAADAERDIRGVAIKFYTEEGNWDLVGNNTPTFFLRDVHNFPDLNRAVKRDPQTGMRSAQNNWDFWTLLPETFHQTTVVMSDRGIPASFRHMNLYGEHTFSFYNKDNERFWCKFHFITQQGIKNLTDEEAGALIAKDRESHGRDLYESIVKGEYPRWTMYVQIMTEEQARNHYENPFDITKIWRHKEFPLQKVGVLELNRNPENYFAEVEQSAFTPAHVVPGIGFSPDKFLQGRLFVYGDAQRYRLGINYNQIPVNRPKVEVHDYHRDGLMRTDGNYGGAPAYSPNSMGDWAAQPDVMEPPLDLSGAMYAYDPQDDPTDDCFRAGGDLWRVLKEDKRELLIGNTARNIAPVTENIKYRHAVHCYWADEEYGIRITEAMGLDLNRVLELAEPHSHEKLIQATLN</sequence>
<feature type="active site" evidence="8">
    <location>
        <position position="56"/>
    </location>
</feature>
<evidence type="ECO:0000313" key="12">
    <source>
        <dbReference type="EMBL" id="CUN44988.1"/>
    </source>
</evidence>
<evidence type="ECO:0000313" key="13">
    <source>
        <dbReference type="Proteomes" id="UP000095651"/>
    </source>
</evidence>
<keyword evidence="3 9" id="KW-0349">Heme</keyword>
<evidence type="ECO:0000256" key="9">
    <source>
        <dbReference type="PIRSR" id="PIRSR038928-2"/>
    </source>
</evidence>
<accession>A0A173X3P5</accession>
<dbReference type="InterPro" id="IPR040333">
    <property type="entry name" value="Catalase_3"/>
</dbReference>
<dbReference type="CDD" id="cd08156">
    <property type="entry name" value="catalase_clade_3"/>
    <property type="match status" value="1"/>
</dbReference>
<dbReference type="PROSITE" id="PS51402">
    <property type="entry name" value="CATALASE_3"/>
    <property type="match status" value="1"/>
</dbReference>
<evidence type="ECO:0000256" key="8">
    <source>
        <dbReference type="PIRSR" id="PIRSR038928-1"/>
    </source>
</evidence>
<keyword evidence="7" id="KW-0376">Hydrogen peroxide</keyword>
<dbReference type="Proteomes" id="UP000095651">
    <property type="component" value="Unassembled WGS sequence"/>
</dbReference>
<feature type="binding site" description="axial binding residue" evidence="9">
    <location>
        <position position="338"/>
    </location>
    <ligand>
        <name>heme</name>
        <dbReference type="ChEBI" id="CHEBI:30413"/>
    </ligand>
    <ligandPart>
        <name>Fe</name>
        <dbReference type="ChEBI" id="CHEBI:18248"/>
    </ligandPart>
</feature>
<dbReference type="FunFam" id="2.40.180.10:FF:000001">
    <property type="entry name" value="Catalase"/>
    <property type="match status" value="1"/>
</dbReference>
<dbReference type="InterPro" id="IPR018028">
    <property type="entry name" value="Catalase"/>
</dbReference>
<dbReference type="SMART" id="SM01060">
    <property type="entry name" value="Catalase"/>
    <property type="match status" value="1"/>
</dbReference>
<feature type="region of interest" description="Disordered" evidence="10">
    <location>
        <begin position="1"/>
        <end position="27"/>
    </location>
</feature>
<dbReference type="GO" id="GO:0020037">
    <property type="term" value="F:heme binding"/>
    <property type="evidence" value="ECO:0007669"/>
    <property type="project" value="InterPro"/>
</dbReference>
<keyword evidence="5 12" id="KW-0560">Oxidoreductase</keyword>
<dbReference type="InterPro" id="IPR020835">
    <property type="entry name" value="Catalase_sf"/>
</dbReference>
<dbReference type="SUPFAM" id="SSF56634">
    <property type="entry name" value="Heme-dependent catalase-like"/>
    <property type="match status" value="1"/>
</dbReference>
<keyword evidence="6 9" id="KW-0408">Iron</keyword>
<dbReference type="Pfam" id="PF00199">
    <property type="entry name" value="Catalase"/>
    <property type="match status" value="1"/>
</dbReference>
<dbReference type="PANTHER" id="PTHR11465:SF61">
    <property type="entry name" value="CATALASE"/>
    <property type="match status" value="1"/>
</dbReference>
<feature type="active site" evidence="8">
    <location>
        <position position="128"/>
    </location>
</feature>
<keyword evidence="4 9" id="KW-0479">Metal-binding</keyword>
<dbReference type="PRINTS" id="PR00067">
    <property type="entry name" value="CATALASE"/>
</dbReference>
<evidence type="ECO:0000256" key="3">
    <source>
        <dbReference type="ARBA" id="ARBA00022617"/>
    </source>
</evidence>
<gene>
    <name evidence="12" type="primary">katA</name>
    <name evidence="12" type="ORF">ERS852407_00224</name>
</gene>